<accession>A0ABS9JHQ0</accession>
<feature type="region of interest" description="Disordered" evidence="1">
    <location>
        <begin position="1"/>
        <end position="69"/>
    </location>
</feature>
<name>A0ABS9JHQ0_9ACTN</name>
<sequence length="137" mass="14435">PVRRRSCRPPARPGAARAAPGTGRGAPPQHFGGPDKTPTPGGGIERTSPPPPEWRRITGEAPPPSPVDRAAYTRAGLPWYDYYDADAEDLAPADALEAVEPVGAWLGDDLDPWQAPSAGQVTPLKDAPGTPVEDGEW</sequence>
<feature type="region of interest" description="Disordered" evidence="1">
    <location>
        <begin position="107"/>
        <end position="137"/>
    </location>
</feature>
<organism evidence="2 3">
    <name type="scientific">Streptomyces tricolor</name>
    <dbReference type="NCBI Taxonomy" id="68277"/>
    <lineage>
        <taxon>Bacteria</taxon>
        <taxon>Bacillati</taxon>
        <taxon>Actinomycetota</taxon>
        <taxon>Actinomycetes</taxon>
        <taxon>Kitasatosporales</taxon>
        <taxon>Streptomycetaceae</taxon>
        <taxon>Streptomyces</taxon>
        <taxon>Streptomyces violaceoruber group</taxon>
    </lineage>
</organism>
<feature type="non-terminal residue" evidence="2">
    <location>
        <position position="1"/>
    </location>
</feature>
<feature type="compositionally biased region" description="Low complexity" evidence="1">
    <location>
        <begin position="13"/>
        <end position="39"/>
    </location>
</feature>
<reference evidence="2 3" key="1">
    <citation type="submission" date="2022-01" db="EMBL/GenBank/DDBJ databases">
        <title>Draft Genome Sequences of Seven Type Strains of the Genus Streptomyces.</title>
        <authorList>
            <person name="Aziz S."/>
            <person name="Coretto E."/>
            <person name="Chronakova A."/>
            <person name="Sproer C."/>
            <person name="Huber K."/>
            <person name="Nouioui I."/>
            <person name="Gross H."/>
        </authorList>
    </citation>
    <scope>NUCLEOTIDE SEQUENCE [LARGE SCALE GENOMIC DNA]</scope>
    <source>
        <strain evidence="2 3">DSM 41685</strain>
    </source>
</reference>
<gene>
    <name evidence="2" type="ORF">L0F81_17600</name>
</gene>
<protein>
    <recommendedName>
        <fullName evidence="4">Integral membrane protein</fullName>
    </recommendedName>
</protein>
<evidence type="ECO:0000256" key="1">
    <source>
        <dbReference type="SAM" id="MobiDB-lite"/>
    </source>
</evidence>
<dbReference type="EMBL" id="JAKKZF010000064">
    <property type="protein sequence ID" value="MCG0065089.1"/>
    <property type="molecule type" value="Genomic_DNA"/>
</dbReference>
<evidence type="ECO:0000313" key="2">
    <source>
        <dbReference type="EMBL" id="MCG0065089.1"/>
    </source>
</evidence>
<evidence type="ECO:0000313" key="3">
    <source>
        <dbReference type="Proteomes" id="UP001299012"/>
    </source>
</evidence>
<evidence type="ECO:0008006" key="4">
    <source>
        <dbReference type="Google" id="ProtNLM"/>
    </source>
</evidence>
<keyword evidence="3" id="KW-1185">Reference proteome</keyword>
<proteinExistence type="predicted"/>
<dbReference type="Proteomes" id="UP001299012">
    <property type="component" value="Unassembled WGS sequence"/>
</dbReference>
<comment type="caution">
    <text evidence="2">The sequence shown here is derived from an EMBL/GenBank/DDBJ whole genome shotgun (WGS) entry which is preliminary data.</text>
</comment>